<keyword evidence="4 8" id="KW-0479">Metal-binding</keyword>
<protein>
    <submittedName>
        <fullName evidence="11">Uu.00g003110.m01.CDS01</fullName>
    </submittedName>
</protein>
<evidence type="ECO:0000256" key="9">
    <source>
        <dbReference type="RuleBase" id="RU000461"/>
    </source>
</evidence>
<evidence type="ECO:0000256" key="3">
    <source>
        <dbReference type="ARBA" id="ARBA00010617"/>
    </source>
</evidence>
<name>A0AAI8YIK3_9PEZI</name>
<comment type="similarity">
    <text evidence="3 9">Belongs to the cytochrome P450 family.</text>
</comment>
<keyword evidence="10" id="KW-0472">Membrane</keyword>
<feature type="transmembrane region" description="Helical" evidence="10">
    <location>
        <begin position="15"/>
        <end position="35"/>
    </location>
</feature>
<dbReference type="GO" id="GO:0020037">
    <property type="term" value="F:heme binding"/>
    <property type="evidence" value="ECO:0007669"/>
    <property type="project" value="InterPro"/>
</dbReference>
<dbReference type="Proteomes" id="UP001295740">
    <property type="component" value="Unassembled WGS sequence"/>
</dbReference>
<evidence type="ECO:0000256" key="4">
    <source>
        <dbReference type="ARBA" id="ARBA00022723"/>
    </source>
</evidence>
<dbReference type="Pfam" id="PF00067">
    <property type="entry name" value="p450"/>
    <property type="match status" value="1"/>
</dbReference>
<keyword evidence="8 9" id="KW-0349">Heme</keyword>
<evidence type="ECO:0000256" key="10">
    <source>
        <dbReference type="SAM" id="Phobius"/>
    </source>
</evidence>
<evidence type="ECO:0000256" key="2">
    <source>
        <dbReference type="ARBA" id="ARBA00004167"/>
    </source>
</evidence>
<keyword evidence="12" id="KW-1185">Reference proteome</keyword>
<dbReference type="GO" id="GO:0005506">
    <property type="term" value="F:iron ion binding"/>
    <property type="evidence" value="ECO:0007669"/>
    <property type="project" value="InterPro"/>
</dbReference>
<dbReference type="InterPro" id="IPR001128">
    <property type="entry name" value="Cyt_P450"/>
</dbReference>
<organism evidence="11 12">
    <name type="scientific">Anthostomella pinea</name>
    <dbReference type="NCBI Taxonomy" id="933095"/>
    <lineage>
        <taxon>Eukaryota</taxon>
        <taxon>Fungi</taxon>
        <taxon>Dikarya</taxon>
        <taxon>Ascomycota</taxon>
        <taxon>Pezizomycotina</taxon>
        <taxon>Sordariomycetes</taxon>
        <taxon>Xylariomycetidae</taxon>
        <taxon>Xylariales</taxon>
        <taxon>Xylariaceae</taxon>
        <taxon>Anthostomella</taxon>
    </lineage>
</organism>
<dbReference type="EMBL" id="CAUWAG010000008">
    <property type="protein sequence ID" value="CAJ2506181.1"/>
    <property type="molecule type" value="Genomic_DNA"/>
</dbReference>
<evidence type="ECO:0000256" key="8">
    <source>
        <dbReference type="PIRSR" id="PIRSR602403-1"/>
    </source>
</evidence>
<dbReference type="GO" id="GO:0016020">
    <property type="term" value="C:membrane"/>
    <property type="evidence" value="ECO:0007669"/>
    <property type="project" value="UniProtKB-SubCell"/>
</dbReference>
<gene>
    <name evidence="11" type="ORF">KHLLAP_LOCUS6649</name>
</gene>
<dbReference type="Gene3D" id="1.10.630.10">
    <property type="entry name" value="Cytochrome P450"/>
    <property type="match status" value="1"/>
</dbReference>
<feature type="binding site" description="axial binding residue" evidence="8">
    <location>
        <position position="467"/>
    </location>
    <ligand>
        <name>heme</name>
        <dbReference type="ChEBI" id="CHEBI:30413"/>
    </ligand>
    <ligandPart>
        <name>Fe</name>
        <dbReference type="ChEBI" id="CHEBI:18248"/>
    </ligandPart>
</feature>
<comment type="cofactor">
    <cofactor evidence="1 8">
        <name>heme</name>
        <dbReference type="ChEBI" id="CHEBI:30413"/>
    </cofactor>
</comment>
<evidence type="ECO:0000313" key="11">
    <source>
        <dbReference type="EMBL" id="CAJ2506181.1"/>
    </source>
</evidence>
<dbReference type="AlphaFoldDB" id="A0AAI8YIK3"/>
<keyword evidence="10" id="KW-0812">Transmembrane</keyword>
<dbReference type="PANTHER" id="PTHR46206:SF6">
    <property type="entry name" value="CYTOCHROME P450 MONOOXYGENASE AN1598-RELATED"/>
    <property type="match status" value="1"/>
</dbReference>
<keyword evidence="10" id="KW-1133">Transmembrane helix</keyword>
<evidence type="ECO:0000256" key="7">
    <source>
        <dbReference type="ARBA" id="ARBA00023033"/>
    </source>
</evidence>
<dbReference type="PANTHER" id="PTHR46206">
    <property type="entry name" value="CYTOCHROME P450"/>
    <property type="match status" value="1"/>
</dbReference>
<dbReference type="PROSITE" id="PS00086">
    <property type="entry name" value="CYTOCHROME_P450"/>
    <property type="match status" value="1"/>
</dbReference>
<dbReference type="GO" id="GO:0004497">
    <property type="term" value="F:monooxygenase activity"/>
    <property type="evidence" value="ECO:0007669"/>
    <property type="project" value="UniProtKB-KW"/>
</dbReference>
<dbReference type="InterPro" id="IPR036396">
    <property type="entry name" value="Cyt_P450_sf"/>
</dbReference>
<proteinExistence type="inferred from homology"/>
<evidence type="ECO:0000313" key="12">
    <source>
        <dbReference type="Proteomes" id="UP001295740"/>
    </source>
</evidence>
<dbReference type="InterPro" id="IPR002403">
    <property type="entry name" value="Cyt_P450_E_grp-IV"/>
</dbReference>
<comment type="caution">
    <text evidence="11">The sequence shown here is derived from an EMBL/GenBank/DDBJ whole genome shotgun (WGS) entry which is preliminary data.</text>
</comment>
<evidence type="ECO:0000256" key="6">
    <source>
        <dbReference type="ARBA" id="ARBA00023004"/>
    </source>
</evidence>
<dbReference type="GO" id="GO:0016705">
    <property type="term" value="F:oxidoreductase activity, acting on paired donors, with incorporation or reduction of molecular oxygen"/>
    <property type="evidence" value="ECO:0007669"/>
    <property type="project" value="InterPro"/>
</dbReference>
<evidence type="ECO:0000256" key="5">
    <source>
        <dbReference type="ARBA" id="ARBA00023002"/>
    </source>
</evidence>
<dbReference type="CDD" id="cd11041">
    <property type="entry name" value="CYP503A1-like"/>
    <property type="match status" value="1"/>
</dbReference>
<reference evidence="11" key="1">
    <citation type="submission" date="2023-10" db="EMBL/GenBank/DDBJ databases">
        <authorList>
            <person name="Hackl T."/>
        </authorList>
    </citation>
    <scope>NUCLEOTIDE SEQUENCE</scope>
</reference>
<evidence type="ECO:0000256" key="1">
    <source>
        <dbReference type="ARBA" id="ARBA00001971"/>
    </source>
</evidence>
<dbReference type="InterPro" id="IPR017972">
    <property type="entry name" value="Cyt_P450_CS"/>
</dbReference>
<keyword evidence="5 9" id="KW-0560">Oxidoreductase</keyword>
<comment type="subcellular location">
    <subcellularLocation>
        <location evidence="2">Membrane</location>
        <topology evidence="2">Single-pass membrane protein</topology>
    </subcellularLocation>
</comment>
<keyword evidence="6 8" id="KW-0408">Iron</keyword>
<sequence length="531" mass="59166">MCTIESLQSLRASHFFYGLFGLVVGVGLGFVRQYLLRTRLDFPVFGSPRDPNPRDAVLEGQAKCGDSPYFVTSSQQHRTLVLPMSLYTEVNSHPEKVVSFRKIVKDTMYGRYTDIGGTERPELLDAIRQDLMRNLGRVIEDVQDETHHALAAELPDSAEQWTQTNAFAKVLQVVARLSGRVFVGLPLAREPEWIAASIRYTVNAAGIRHQANEWNALVRPFVVPFLPAVRAIRTQRRRARELMRPLLEELLLSDAADNREKSAGASRGSFLSWIVARMPWDIKTAQRLGDDQLLLTFAAIHTTSITATAAIMDLATYPQHIEPLRQEIEQVLAEEGIEENADGHVVFPKPAMARLKKLDSFIKESQRWSPMGYTISSRMIMQDVTLSTGLTLPKGAMITFPQYAVHTSPDTPTLSPAYNAPTPNPGPDVFAGFRFANLRSVPGRETRHQVVTTSLDSLTFGHGPHACPGRFFAVAEVKALLIDLLRNYDIRLVGDVEGEGGEGRRPGDGRHGLSRRVGMHCVLEVRRRARG</sequence>
<dbReference type="SUPFAM" id="SSF48264">
    <property type="entry name" value="Cytochrome P450"/>
    <property type="match status" value="1"/>
</dbReference>
<accession>A0AAI8YIK3</accession>
<dbReference type="PRINTS" id="PR00465">
    <property type="entry name" value="EP450IV"/>
</dbReference>
<keyword evidence="7 9" id="KW-0503">Monooxygenase</keyword>